<feature type="domain" description="XPA C-terminal" evidence="11">
    <location>
        <begin position="131"/>
        <end position="179"/>
    </location>
</feature>
<dbReference type="NCBIfam" id="TIGR00598">
    <property type="entry name" value="rad14"/>
    <property type="match status" value="1"/>
</dbReference>
<dbReference type="PANTHER" id="PTHR10142">
    <property type="entry name" value="DNA REPAIR PROTEIN COMPLEMENTING XP-A CELLS"/>
    <property type="match status" value="1"/>
</dbReference>
<name>A0AA88XEK0_PINIB</name>
<keyword evidence="4" id="KW-0227">DNA damage</keyword>
<dbReference type="CDD" id="cd21076">
    <property type="entry name" value="DBD_XPA"/>
    <property type="match status" value="1"/>
</dbReference>
<evidence type="ECO:0000313" key="13">
    <source>
        <dbReference type="Proteomes" id="UP001186944"/>
    </source>
</evidence>
<dbReference type="InterPro" id="IPR009061">
    <property type="entry name" value="DNA-bd_dom_put_sf"/>
</dbReference>
<dbReference type="GO" id="GO:0000715">
    <property type="term" value="P:nucleotide-excision repair, DNA damage recognition"/>
    <property type="evidence" value="ECO:0007669"/>
    <property type="project" value="TreeGrafter"/>
</dbReference>
<dbReference type="FunFam" id="3.90.530.10:FF:000001">
    <property type="entry name" value="DNA repair protein complementing XP-A cells"/>
    <property type="match status" value="1"/>
</dbReference>
<feature type="compositionally biased region" description="Basic and acidic residues" evidence="10">
    <location>
        <begin position="228"/>
        <end position="240"/>
    </location>
</feature>
<protein>
    <recommendedName>
        <fullName evidence="11">XPA C-terminal domain-containing protein</fullName>
    </recommendedName>
</protein>
<keyword evidence="3" id="KW-0479">Metal-binding</keyword>
<dbReference type="SUPFAM" id="SSF57716">
    <property type="entry name" value="Glucocorticoid receptor-like (DNA-binding domain)"/>
    <property type="match status" value="1"/>
</dbReference>
<accession>A0AA88XEK0</accession>
<dbReference type="AlphaFoldDB" id="A0AA88XEK0"/>
<dbReference type="GO" id="GO:0008270">
    <property type="term" value="F:zinc ion binding"/>
    <property type="evidence" value="ECO:0007669"/>
    <property type="project" value="UniProtKB-KW"/>
</dbReference>
<dbReference type="SUPFAM" id="SSF46955">
    <property type="entry name" value="Putative DNA-binding domain"/>
    <property type="match status" value="1"/>
</dbReference>
<dbReference type="Gene3D" id="3.90.530.10">
    <property type="entry name" value="XPA C-terminal domain"/>
    <property type="match status" value="1"/>
</dbReference>
<dbReference type="InterPro" id="IPR022656">
    <property type="entry name" value="XPA_C"/>
</dbReference>
<feature type="compositionally biased region" description="Basic and acidic residues" evidence="10">
    <location>
        <begin position="194"/>
        <end position="206"/>
    </location>
</feature>
<feature type="region of interest" description="Disordered" evidence="10">
    <location>
        <begin position="191"/>
        <end position="252"/>
    </location>
</feature>
<comment type="caution">
    <text evidence="12">The sequence shown here is derived from an EMBL/GenBank/DDBJ whole genome shotgun (WGS) entry which is preliminary data.</text>
</comment>
<proteinExistence type="inferred from homology"/>
<dbReference type="GO" id="GO:0006284">
    <property type="term" value="P:base-excision repair"/>
    <property type="evidence" value="ECO:0007669"/>
    <property type="project" value="TreeGrafter"/>
</dbReference>
<dbReference type="InterPro" id="IPR022652">
    <property type="entry name" value="Znf_XPA_CS"/>
</dbReference>
<dbReference type="GO" id="GO:0003684">
    <property type="term" value="F:damaged DNA binding"/>
    <property type="evidence" value="ECO:0007669"/>
    <property type="project" value="InterPro"/>
</dbReference>
<evidence type="ECO:0000256" key="1">
    <source>
        <dbReference type="ARBA" id="ARBA00004123"/>
    </source>
</evidence>
<gene>
    <name evidence="12" type="ORF">FSP39_003761</name>
</gene>
<evidence type="ECO:0000256" key="10">
    <source>
        <dbReference type="SAM" id="MobiDB-lite"/>
    </source>
</evidence>
<sequence length="267" mass="31120">MASNEENAEDRKLTAAQRAAIERNRQKALLVREAKQKRKLFEAEKIETRVKLTKTVDTGAGFFLEEEDDKETKGQLKVVHPLGPLEPVTSSGDVVDDTICDNCGKEFMDSYLFSHFDALICDNCKEEDNPLITRTDAKNKYLLKDADFDKRDPKLKFIVRRNPHNPRWGDMKLYYEPQIYDRAMEVWGSEEGLEEAKDKRTENREKSKQKKFDKKVKELRLAVRSSLVKKDRGPHQHEFGEEQSEEEEDMYSKTCKTCGHVMTYEKM</sequence>
<evidence type="ECO:0000256" key="2">
    <source>
        <dbReference type="ARBA" id="ARBA00005548"/>
    </source>
</evidence>
<evidence type="ECO:0000259" key="11">
    <source>
        <dbReference type="Pfam" id="PF05181"/>
    </source>
</evidence>
<evidence type="ECO:0000256" key="5">
    <source>
        <dbReference type="ARBA" id="ARBA00022771"/>
    </source>
</evidence>
<dbReference type="GO" id="GO:1901255">
    <property type="term" value="P:nucleotide-excision repair involved in interstrand cross-link repair"/>
    <property type="evidence" value="ECO:0007669"/>
    <property type="project" value="TreeGrafter"/>
</dbReference>
<keyword evidence="13" id="KW-1185">Reference proteome</keyword>
<dbReference type="GO" id="GO:0070914">
    <property type="term" value="P:UV-damage excision repair"/>
    <property type="evidence" value="ECO:0007669"/>
    <property type="project" value="TreeGrafter"/>
</dbReference>
<dbReference type="Pfam" id="PF01286">
    <property type="entry name" value="XPA_N"/>
    <property type="match status" value="1"/>
</dbReference>
<evidence type="ECO:0000256" key="4">
    <source>
        <dbReference type="ARBA" id="ARBA00022763"/>
    </source>
</evidence>
<keyword evidence="9" id="KW-0539">Nucleus</keyword>
<keyword evidence="8" id="KW-0234">DNA repair</keyword>
<keyword evidence="6" id="KW-0862">Zinc</keyword>
<dbReference type="Pfam" id="PF05181">
    <property type="entry name" value="XPA_C"/>
    <property type="match status" value="1"/>
</dbReference>
<organism evidence="12 13">
    <name type="scientific">Pinctada imbricata</name>
    <name type="common">Atlantic pearl-oyster</name>
    <name type="synonym">Pinctada martensii</name>
    <dbReference type="NCBI Taxonomy" id="66713"/>
    <lineage>
        <taxon>Eukaryota</taxon>
        <taxon>Metazoa</taxon>
        <taxon>Spiralia</taxon>
        <taxon>Lophotrochozoa</taxon>
        <taxon>Mollusca</taxon>
        <taxon>Bivalvia</taxon>
        <taxon>Autobranchia</taxon>
        <taxon>Pteriomorphia</taxon>
        <taxon>Pterioida</taxon>
        <taxon>Pterioidea</taxon>
        <taxon>Pteriidae</taxon>
        <taxon>Pinctada</taxon>
    </lineage>
</organism>
<evidence type="ECO:0000313" key="12">
    <source>
        <dbReference type="EMBL" id="KAK3083830.1"/>
    </source>
</evidence>
<evidence type="ECO:0000256" key="6">
    <source>
        <dbReference type="ARBA" id="ARBA00022833"/>
    </source>
</evidence>
<reference evidence="12" key="1">
    <citation type="submission" date="2019-08" db="EMBL/GenBank/DDBJ databases">
        <title>The improved chromosome-level genome for the pearl oyster Pinctada fucata martensii using PacBio sequencing and Hi-C.</title>
        <authorList>
            <person name="Zheng Z."/>
        </authorList>
    </citation>
    <scope>NUCLEOTIDE SEQUENCE</scope>
    <source>
        <strain evidence="12">ZZ-2019</strain>
        <tissue evidence="12">Adductor muscle</tissue>
    </source>
</reference>
<comment type="similarity">
    <text evidence="2">Belongs to the XPA family.</text>
</comment>
<comment type="subcellular location">
    <subcellularLocation>
        <location evidence="1">Nucleus</location>
    </subcellularLocation>
</comment>
<keyword evidence="5" id="KW-0863">Zinc-finger</keyword>
<dbReference type="GO" id="GO:0000110">
    <property type="term" value="C:nucleotide-excision repair factor 1 complex"/>
    <property type="evidence" value="ECO:0007669"/>
    <property type="project" value="TreeGrafter"/>
</dbReference>
<dbReference type="InterPro" id="IPR037129">
    <property type="entry name" value="XPA_sf"/>
</dbReference>
<evidence type="ECO:0000256" key="9">
    <source>
        <dbReference type="ARBA" id="ARBA00023242"/>
    </source>
</evidence>
<dbReference type="InterPro" id="IPR000465">
    <property type="entry name" value="XPA/RAD14"/>
</dbReference>
<dbReference type="Proteomes" id="UP001186944">
    <property type="component" value="Unassembled WGS sequence"/>
</dbReference>
<dbReference type="EMBL" id="VSWD01000013">
    <property type="protein sequence ID" value="KAK3083830.1"/>
    <property type="molecule type" value="Genomic_DNA"/>
</dbReference>
<evidence type="ECO:0000256" key="8">
    <source>
        <dbReference type="ARBA" id="ARBA00023204"/>
    </source>
</evidence>
<dbReference type="PANTHER" id="PTHR10142:SF0">
    <property type="entry name" value="DNA REPAIR PROTEIN COMPLEMENTING XP-A CELLS"/>
    <property type="match status" value="1"/>
</dbReference>
<evidence type="ECO:0000256" key="3">
    <source>
        <dbReference type="ARBA" id="ARBA00022723"/>
    </source>
</evidence>
<keyword evidence="7" id="KW-0238">DNA-binding</keyword>
<evidence type="ECO:0000256" key="7">
    <source>
        <dbReference type="ARBA" id="ARBA00023125"/>
    </source>
</evidence>